<dbReference type="Proteomes" id="UP000013827">
    <property type="component" value="Unassembled WGS sequence"/>
</dbReference>
<feature type="region of interest" description="Disordered" evidence="1">
    <location>
        <begin position="1"/>
        <end position="30"/>
    </location>
</feature>
<dbReference type="PaxDb" id="2903-EOD06550"/>
<dbReference type="RefSeq" id="XP_005758979.1">
    <property type="nucleotide sequence ID" value="XM_005758922.1"/>
</dbReference>
<dbReference type="HOGENOM" id="CLU_1071313_0_0_1"/>
<evidence type="ECO:0000256" key="1">
    <source>
        <dbReference type="SAM" id="MobiDB-lite"/>
    </source>
</evidence>
<dbReference type="GeneID" id="17252763"/>
<evidence type="ECO:0000313" key="2">
    <source>
        <dbReference type="EnsemblProtists" id="EOD06550"/>
    </source>
</evidence>
<sequence length="260" mass="27695">MACMHGSHDSLTSKIRSGAHERVASEASSPRAGEPRAVVFLDVDGVLCCNSEARLEAAPLRQLRRICDTTGAQVVLSSDWRRNATLSRRIAASLEETGVGLIGETPQMEAVGHGQRARPREIAHWLSWPPRSWKESVSWVVLDDRDLLAEEGGVFLRGRHVRTFFRTGLTAELADRAIATLLHGPAESGPGSRNGGAVGTTGSPRRSVASLQSLLRRSGSRRRLSSSASEAGPSQSGAAAAEQGAVPQQGTRAPPGGERR</sequence>
<feature type="region of interest" description="Disordered" evidence="1">
    <location>
        <begin position="183"/>
        <end position="260"/>
    </location>
</feature>
<protein>
    <submittedName>
        <fullName evidence="2">Uncharacterized protein</fullName>
    </submittedName>
</protein>
<dbReference type="Pfam" id="PF18143">
    <property type="entry name" value="HAD_SAK_2"/>
    <property type="match status" value="1"/>
</dbReference>
<dbReference type="EnsemblProtists" id="EOD06550">
    <property type="protein sequence ID" value="EOD06550"/>
    <property type="gene ID" value="EMIHUDRAFT_219045"/>
</dbReference>
<accession>A0A0D3I5L5</accession>
<evidence type="ECO:0000313" key="3">
    <source>
        <dbReference type="Proteomes" id="UP000013827"/>
    </source>
</evidence>
<keyword evidence="3" id="KW-1185">Reference proteome</keyword>
<name>A0A0D3I5L5_EMIH1</name>
<dbReference type="KEGG" id="ehx:EMIHUDRAFT_219045"/>
<reference evidence="3" key="1">
    <citation type="journal article" date="2013" name="Nature">
        <title>Pan genome of the phytoplankton Emiliania underpins its global distribution.</title>
        <authorList>
            <person name="Read B.A."/>
            <person name="Kegel J."/>
            <person name="Klute M.J."/>
            <person name="Kuo A."/>
            <person name="Lefebvre S.C."/>
            <person name="Maumus F."/>
            <person name="Mayer C."/>
            <person name="Miller J."/>
            <person name="Monier A."/>
            <person name="Salamov A."/>
            <person name="Young J."/>
            <person name="Aguilar M."/>
            <person name="Claverie J.M."/>
            <person name="Frickenhaus S."/>
            <person name="Gonzalez K."/>
            <person name="Herman E.K."/>
            <person name="Lin Y.C."/>
            <person name="Napier J."/>
            <person name="Ogata H."/>
            <person name="Sarno A.F."/>
            <person name="Shmutz J."/>
            <person name="Schroeder D."/>
            <person name="de Vargas C."/>
            <person name="Verret F."/>
            <person name="von Dassow P."/>
            <person name="Valentin K."/>
            <person name="Van de Peer Y."/>
            <person name="Wheeler G."/>
            <person name="Dacks J.B."/>
            <person name="Delwiche C.F."/>
            <person name="Dyhrman S.T."/>
            <person name="Glockner G."/>
            <person name="John U."/>
            <person name="Richards T."/>
            <person name="Worden A.Z."/>
            <person name="Zhang X."/>
            <person name="Grigoriev I.V."/>
            <person name="Allen A.E."/>
            <person name="Bidle K."/>
            <person name="Borodovsky M."/>
            <person name="Bowler C."/>
            <person name="Brownlee C."/>
            <person name="Cock J.M."/>
            <person name="Elias M."/>
            <person name="Gladyshev V.N."/>
            <person name="Groth M."/>
            <person name="Guda C."/>
            <person name="Hadaegh A."/>
            <person name="Iglesias-Rodriguez M.D."/>
            <person name="Jenkins J."/>
            <person name="Jones B.M."/>
            <person name="Lawson T."/>
            <person name="Leese F."/>
            <person name="Lindquist E."/>
            <person name="Lobanov A."/>
            <person name="Lomsadze A."/>
            <person name="Malik S.B."/>
            <person name="Marsh M.E."/>
            <person name="Mackinder L."/>
            <person name="Mock T."/>
            <person name="Mueller-Roeber B."/>
            <person name="Pagarete A."/>
            <person name="Parker M."/>
            <person name="Probert I."/>
            <person name="Quesneville H."/>
            <person name="Raines C."/>
            <person name="Rensing S.A."/>
            <person name="Riano-Pachon D.M."/>
            <person name="Richier S."/>
            <person name="Rokitta S."/>
            <person name="Shiraiwa Y."/>
            <person name="Soanes D.M."/>
            <person name="van der Giezen M."/>
            <person name="Wahlund T.M."/>
            <person name="Williams B."/>
            <person name="Wilson W."/>
            <person name="Wolfe G."/>
            <person name="Wurch L.L."/>
        </authorList>
    </citation>
    <scope>NUCLEOTIDE SEQUENCE</scope>
</reference>
<organism evidence="2 3">
    <name type="scientific">Emiliania huxleyi (strain CCMP1516)</name>
    <dbReference type="NCBI Taxonomy" id="280463"/>
    <lineage>
        <taxon>Eukaryota</taxon>
        <taxon>Haptista</taxon>
        <taxon>Haptophyta</taxon>
        <taxon>Prymnesiophyceae</taxon>
        <taxon>Isochrysidales</taxon>
        <taxon>Noelaerhabdaceae</taxon>
        <taxon>Emiliania</taxon>
    </lineage>
</organism>
<feature type="compositionally biased region" description="Low complexity" evidence="1">
    <location>
        <begin position="225"/>
        <end position="250"/>
    </location>
</feature>
<reference evidence="2" key="2">
    <citation type="submission" date="2024-10" db="UniProtKB">
        <authorList>
            <consortium name="EnsemblProtists"/>
        </authorList>
    </citation>
    <scope>IDENTIFICATION</scope>
</reference>
<proteinExistence type="predicted"/>
<dbReference type="AlphaFoldDB" id="A0A0D3I5L5"/>